<comment type="similarity">
    <text evidence="3">Belongs to the cytochrome P450 family.</text>
</comment>
<dbReference type="SUPFAM" id="SSF48264">
    <property type="entry name" value="Cytochrome P450"/>
    <property type="match status" value="1"/>
</dbReference>
<accession>A0A5J4Z9Q3</accession>
<evidence type="ECO:0000256" key="3">
    <source>
        <dbReference type="ARBA" id="ARBA00010617"/>
    </source>
</evidence>
<dbReference type="PANTHER" id="PTHR24286">
    <property type="entry name" value="CYTOCHROME P450 26"/>
    <property type="match status" value="1"/>
</dbReference>
<dbReference type="AlphaFoldDB" id="A0A5J4Z9Q3"/>
<dbReference type="InterPro" id="IPR036396">
    <property type="entry name" value="Cyt_P450_sf"/>
</dbReference>
<keyword evidence="5" id="KW-0479">Metal-binding</keyword>
<keyword evidence="4" id="KW-0812">Transmembrane</keyword>
<dbReference type="Gene3D" id="1.10.630.10">
    <property type="entry name" value="Cytochrome P450"/>
    <property type="match status" value="1"/>
</dbReference>
<evidence type="ECO:0000256" key="1">
    <source>
        <dbReference type="ARBA" id="ARBA00001971"/>
    </source>
</evidence>
<proteinExistence type="inferred from homology"/>
<sequence length="395" mass="44605">MEFVICLTLLLLLLPLLFFLTKRSSKRLPPGSFGLPIIGQSLSLLQAMRANKGEEWLVERIKKYGPISKLRLFGTPTVFLHGQAANKFIYNCSDGKTLASQQPTSVRMICGEKNIMELSGDEHKRVRGALASFLKPEVLKQNVGKIDEEIRKHLEMHWHGKQEVKVMPLMKTLTFNIICTLIFGIEQGPRRDALVDLFQFLMDGILSIPINLPFTRFNSSLRARAKIKAIIMDLIKEKRVALDKHGASPYQDFITCLISIRIEDNAAGLSDEEIVDNAITIMLGAHDTSSILLTFLIKLLAEDPSICATVVQEQEEIAKSKALGELLTWDDLVKMKYTWRVATETLRMTPPVFCSFRKTLKDIEYGGYLIPKGWQVRERTPLSYSGLASLITSMY</sequence>
<gene>
    <name evidence="11" type="ORF">F0562_018896</name>
</gene>
<dbReference type="GO" id="GO:0004497">
    <property type="term" value="F:monooxygenase activity"/>
    <property type="evidence" value="ECO:0007669"/>
    <property type="project" value="InterPro"/>
</dbReference>
<dbReference type="GO" id="GO:0020037">
    <property type="term" value="F:heme binding"/>
    <property type="evidence" value="ECO:0007669"/>
    <property type="project" value="InterPro"/>
</dbReference>
<evidence type="ECO:0000256" key="9">
    <source>
        <dbReference type="ARBA" id="ARBA00023136"/>
    </source>
</evidence>
<name>A0A5J4Z9Q3_9ASTE</name>
<evidence type="ECO:0000256" key="5">
    <source>
        <dbReference type="ARBA" id="ARBA00022723"/>
    </source>
</evidence>
<dbReference type="OrthoDB" id="3945418at2759"/>
<protein>
    <recommendedName>
        <fullName evidence="13">Cytochrome P450</fullName>
    </recommendedName>
</protein>
<evidence type="ECO:0008006" key="13">
    <source>
        <dbReference type="Google" id="ProtNLM"/>
    </source>
</evidence>
<comment type="cofactor">
    <cofactor evidence="1">
        <name>heme</name>
        <dbReference type="ChEBI" id="CHEBI:30413"/>
    </cofactor>
</comment>
<feature type="chain" id="PRO_5023915289" description="Cytochrome P450" evidence="10">
    <location>
        <begin position="26"/>
        <end position="395"/>
    </location>
</feature>
<dbReference type="PANTHER" id="PTHR24286:SF217">
    <property type="entry name" value="OS07G0520300 PROTEIN"/>
    <property type="match status" value="1"/>
</dbReference>
<dbReference type="InterPro" id="IPR002401">
    <property type="entry name" value="Cyt_P450_E_grp-I"/>
</dbReference>
<reference evidence="11 12" key="1">
    <citation type="submission" date="2019-09" db="EMBL/GenBank/DDBJ databases">
        <title>A chromosome-level genome assembly of the Chinese tupelo Nyssa sinensis.</title>
        <authorList>
            <person name="Yang X."/>
            <person name="Kang M."/>
            <person name="Yang Y."/>
            <person name="Xiong H."/>
            <person name="Wang M."/>
            <person name="Zhang Z."/>
            <person name="Wang Z."/>
            <person name="Wu H."/>
            <person name="Ma T."/>
            <person name="Liu J."/>
            <person name="Xi Z."/>
        </authorList>
    </citation>
    <scope>NUCLEOTIDE SEQUENCE [LARGE SCALE GENOMIC DNA]</scope>
    <source>
        <strain evidence="11">J267</strain>
        <tissue evidence="11">Leaf</tissue>
    </source>
</reference>
<evidence type="ECO:0000256" key="7">
    <source>
        <dbReference type="ARBA" id="ARBA00023002"/>
    </source>
</evidence>
<evidence type="ECO:0000256" key="2">
    <source>
        <dbReference type="ARBA" id="ARBA00004167"/>
    </source>
</evidence>
<feature type="signal peptide" evidence="10">
    <location>
        <begin position="1"/>
        <end position="25"/>
    </location>
</feature>
<dbReference type="Proteomes" id="UP000325577">
    <property type="component" value="Linkage Group LG9"/>
</dbReference>
<evidence type="ECO:0000256" key="6">
    <source>
        <dbReference type="ARBA" id="ARBA00022989"/>
    </source>
</evidence>
<evidence type="ECO:0000256" key="10">
    <source>
        <dbReference type="SAM" id="SignalP"/>
    </source>
</evidence>
<keyword evidence="8" id="KW-0408">Iron</keyword>
<dbReference type="GO" id="GO:0016705">
    <property type="term" value="F:oxidoreductase activity, acting on paired donors, with incorporation or reduction of molecular oxygen"/>
    <property type="evidence" value="ECO:0007669"/>
    <property type="project" value="InterPro"/>
</dbReference>
<dbReference type="InterPro" id="IPR001128">
    <property type="entry name" value="Cyt_P450"/>
</dbReference>
<organism evidence="11 12">
    <name type="scientific">Nyssa sinensis</name>
    <dbReference type="NCBI Taxonomy" id="561372"/>
    <lineage>
        <taxon>Eukaryota</taxon>
        <taxon>Viridiplantae</taxon>
        <taxon>Streptophyta</taxon>
        <taxon>Embryophyta</taxon>
        <taxon>Tracheophyta</taxon>
        <taxon>Spermatophyta</taxon>
        <taxon>Magnoliopsida</taxon>
        <taxon>eudicotyledons</taxon>
        <taxon>Gunneridae</taxon>
        <taxon>Pentapetalae</taxon>
        <taxon>asterids</taxon>
        <taxon>Cornales</taxon>
        <taxon>Nyssaceae</taxon>
        <taxon>Nyssa</taxon>
    </lineage>
</organism>
<keyword evidence="7" id="KW-0560">Oxidoreductase</keyword>
<evidence type="ECO:0000313" key="11">
    <source>
        <dbReference type="EMBL" id="KAA8515493.1"/>
    </source>
</evidence>
<dbReference type="GO" id="GO:0005506">
    <property type="term" value="F:iron ion binding"/>
    <property type="evidence" value="ECO:0007669"/>
    <property type="project" value="InterPro"/>
</dbReference>
<keyword evidence="6" id="KW-1133">Transmembrane helix</keyword>
<dbReference type="Pfam" id="PF00067">
    <property type="entry name" value="p450"/>
    <property type="match status" value="1"/>
</dbReference>
<dbReference type="FunFam" id="1.10.630.10:FF:000022">
    <property type="entry name" value="Taxadiene 5-alpha hydroxylase"/>
    <property type="match status" value="1"/>
</dbReference>
<evidence type="ECO:0000256" key="8">
    <source>
        <dbReference type="ARBA" id="ARBA00023004"/>
    </source>
</evidence>
<dbReference type="GO" id="GO:0016020">
    <property type="term" value="C:membrane"/>
    <property type="evidence" value="ECO:0007669"/>
    <property type="project" value="UniProtKB-SubCell"/>
</dbReference>
<dbReference type="EMBL" id="CM018052">
    <property type="protein sequence ID" value="KAA8515493.1"/>
    <property type="molecule type" value="Genomic_DNA"/>
</dbReference>
<keyword evidence="9" id="KW-0472">Membrane</keyword>
<evidence type="ECO:0000256" key="4">
    <source>
        <dbReference type="ARBA" id="ARBA00022692"/>
    </source>
</evidence>
<comment type="subcellular location">
    <subcellularLocation>
        <location evidence="2">Membrane</location>
        <topology evidence="2">Single-pass membrane protein</topology>
    </subcellularLocation>
</comment>
<keyword evidence="12" id="KW-1185">Reference proteome</keyword>
<keyword evidence="10" id="KW-0732">Signal</keyword>
<evidence type="ECO:0000313" key="12">
    <source>
        <dbReference type="Proteomes" id="UP000325577"/>
    </source>
</evidence>
<dbReference type="GO" id="GO:0016125">
    <property type="term" value="P:sterol metabolic process"/>
    <property type="evidence" value="ECO:0007669"/>
    <property type="project" value="TreeGrafter"/>
</dbReference>
<dbReference type="PRINTS" id="PR00463">
    <property type="entry name" value="EP450I"/>
</dbReference>